<dbReference type="GO" id="GO:0003735">
    <property type="term" value="F:structural constituent of ribosome"/>
    <property type="evidence" value="ECO:0007669"/>
    <property type="project" value="InterPro"/>
</dbReference>
<protein>
    <recommendedName>
        <fullName evidence="6">Small ribosomal subunit protein uS3m</fullName>
    </recommendedName>
</protein>
<dbReference type="Gene3D" id="3.30.1140.32">
    <property type="entry name" value="Ribosomal protein S3, C-terminal domain"/>
    <property type="match status" value="1"/>
</dbReference>
<evidence type="ECO:0000256" key="4">
    <source>
        <dbReference type="ARBA" id="ARBA00023128"/>
    </source>
</evidence>
<evidence type="ECO:0000313" key="7">
    <source>
        <dbReference type="EMBL" id="CCG83169.1"/>
    </source>
</evidence>
<dbReference type="VEuPathDB" id="FungiDB:TAPDE_003347"/>
<evidence type="ECO:0000256" key="5">
    <source>
        <dbReference type="ARBA" id="ARBA00023274"/>
    </source>
</evidence>
<evidence type="ECO:0000256" key="6">
    <source>
        <dbReference type="ARBA" id="ARBA00035157"/>
    </source>
</evidence>
<dbReference type="eggNOG" id="ENOG502S7N0">
    <property type="taxonomic scope" value="Eukaryota"/>
</dbReference>
<proteinExistence type="inferred from homology"/>
<keyword evidence="3" id="KW-0689">Ribosomal protein</keyword>
<comment type="caution">
    <text evidence="7">The sequence shown here is derived from an EMBL/GenBank/DDBJ whole genome shotgun (WGS) entry which is preliminary data.</text>
</comment>
<evidence type="ECO:0000256" key="3">
    <source>
        <dbReference type="ARBA" id="ARBA00022980"/>
    </source>
</evidence>
<dbReference type="InterPro" id="IPR007980">
    <property type="entry name" value="Ribosomal_uS3m_fun"/>
</dbReference>
<keyword evidence="4" id="KW-0496">Mitochondrion</keyword>
<dbReference type="EMBL" id="CAHR02000127">
    <property type="protein sequence ID" value="CCG83169.1"/>
    <property type="molecule type" value="Genomic_DNA"/>
</dbReference>
<name>R4XBD8_TAPDE</name>
<organism evidence="7 8">
    <name type="scientific">Taphrina deformans (strain PYCC 5710 / ATCC 11124 / CBS 356.35 / IMI 108563 / JCM 9778 / NBRC 8474)</name>
    <name type="common">Peach leaf curl fungus</name>
    <name type="synonym">Lalaria deformans</name>
    <dbReference type="NCBI Taxonomy" id="1097556"/>
    <lineage>
        <taxon>Eukaryota</taxon>
        <taxon>Fungi</taxon>
        <taxon>Dikarya</taxon>
        <taxon>Ascomycota</taxon>
        <taxon>Taphrinomycotina</taxon>
        <taxon>Taphrinomycetes</taxon>
        <taxon>Taphrinales</taxon>
        <taxon>Taphrinaceae</taxon>
        <taxon>Taphrina</taxon>
    </lineage>
</organism>
<dbReference type="GO" id="GO:0005739">
    <property type="term" value="C:mitochondrion"/>
    <property type="evidence" value="ECO:0007669"/>
    <property type="project" value="UniProtKB-SubCell"/>
</dbReference>
<dbReference type="GO" id="GO:0006412">
    <property type="term" value="P:translation"/>
    <property type="evidence" value="ECO:0007669"/>
    <property type="project" value="InterPro"/>
</dbReference>
<comment type="subcellular location">
    <subcellularLocation>
        <location evidence="1">Mitochondrion</location>
    </subcellularLocation>
</comment>
<dbReference type="Proteomes" id="UP000013776">
    <property type="component" value="Unassembled WGS sequence"/>
</dbReference>
<dbReference type="GO" id="GO:0005840">
    <property type="term" value="C:ribosome"/>
    <property type="evidence" value="ECO:0007669"/>
    <property type="project" value="UniProtKB-KW"/>
</dbReference>
<sequence>MSYASRKIQAIALKPSKWTPTFSFSKASYNNNLQKDTQAQNLIKHYFQHFLFSTPQVSHSPGKVSFRLYIHANSELKPSKAATTDYNLDKFKTFLSKVYGSRKKVELQVTPLSAPYLNAEIAAQFLVLSSKKKSFATLTNKFMKSTPLGEVVAGVKMQVSGRLGRRKGAGRSSRITRQKGKLGFATYTSRVDAARCEFKNRNGKIGVVVWIRSGEKRLVPGLNSEGRMRTFIQEWRNRKLAEQVNSETSPSLPAPSS</sequence>
<dbReference type="InterPro" id="IPR036419">
    <property type="entry name" value="Ribosomal_S3_C_sf"/>
</dbReference>
<dbReference type="GO" id="GO:1990904">
    <property type="term" value="C:ribonucleoprotein complex"/>
    <property type="evidence" value="ECO:0007669"/>
    <property type="project" value="UniProtKB-KW"/>
</dbReference>
<reference evidence="7 8" key="1">
    <citation type="journal article" date="2013" name="MBio">
        <title>Genome sequencing of the plant pathogen Taphrina deformans, the causal agent of peach leaf curl.</title>
        <authorList>
            <person name="Cisse O.H."/>
            <person name="Almeida J.M.G.C.F."/>
            <person name="Fonseca A."/>
            <person name="Kumar A.A."/>
            <person name="Salojaervi J."/>
            <person name="Overmyer K."/>
            <person name="Hauser P.M."/>
            <person name="Pagni M."/>
        </authorList>
    </citation>
    <scope>NUCLEOTIDE SEQUENCE [LARGE SCALE GENOMIC DNA]</scope>
    <source>
        <strain evidence="8">PYCC 5710 / ATCC 11124 / CBS 356.35 / IMI 108563 / JCM 9778 / NBRC 8474</strain>
    </source>
</reference>
<keyword evidence="8" id="KW-1185">Reference proteome</keyword>
<keyword evidence="5" id="KW-0687">Ribonucleoprotein</keyword>
<dbReference type="SUPFAM" id="SSF54821">
    <property type="entry name" value="Ribosomal protein S3 C-terminal domain"/>
    <property type="match status" value="1"/>
</dbReference>
<dbReference type="Pfam" id="PF05316">
    <property type="entry name" value="VAR1"/>
    <property type="match status" value="1"/>
</dbReference>
<accession>R4XBD8</accession>
<evidence type="ECO:0000256" key="1">
    <source>
        <dbReference type="ARBA" id="ARBA00004173"/>
    </source>
</evidence>
<evidence type="ECO:0000256" key="2">
    <source>
        <dbReference type="ARBA" id="ARBA00010761"/>
    </source>
</evidence>
<gene>
    <name evidence="7" type="ORF">TAPDE_003347</name>
</gene>
<evidence type="ECO:0000313" key="8">
    <source>
        <dbReference type="Proteomes" id="UP000013776"/>
    </source>
</evidence>
<comment type="similarity">
    <text evidence="2">Belongs to the universal ribosomal protein uS3 family.</text>
</comment>
<dbReference type="OrthoDB" id="3260152at2759"/>
<dbReference type="AlphaFoldDB" id="R4XBD8"/>